<dbReference type="Pfam" id="PF01066">
    <property type="entry name" value="CDP-OH_P_transf"/>
    <property type="match status" value="1"/>
</dbReference>
<evidence type="ECO:0000256" key="1">
    <source>
        <dbReference type="ARBA" id="ARBA00022679"/>
    </source>
</evidence>
<keyword evidence="1 2" id="KW-0808">Transferase</keyword>
<feature type="transmembrane region" description="Helical" evidence="3">
    <location>
        <begin position="83"/>
        <end position="103"/>
    </location>
</feature>
<reference evidence="4 5" key="1">
    <citation type="submission" date="2020-08" db="EMBL/GenBank/DDBJ databases">
        <title>Genomic Encyclopedia of Type Strains, Phase IV (KMG-IV): sequencing the most valuable type-strain genomes for metagenomic binning, comparative biology and taxonomic classification.</title>
        <authorList>
            <person name="Goeker M."/>
        </authorList>
    </citation>
    <scope>NUCLEOTIDE SEQUENCE [LARGE SCALE GENOMIC DNA]</scope>
    <source>
        <strain evidence="4 5">DSM 103737</strain>
    </source>
</reference>
<keyword evidence="3" id="KW-1133">Transmembrane helix</keyword>
<dbReference type="InterPro" id="IPR048254">
    <property type="entry name" value="CDP_ALCOHOL_P_TRANSF_CS"/>
</dbReference>
<comment type="caution">
    <text evidence="4">The sequence shown here is derived from an EMBL/GenBank/DDBJ whole genome shotgun (WGS) entry which is preliminary data.</text>
</comment>
<gene>
    <name evidence="4" type="ORF">GGR16_004249</name>
</gene>
<feature type="transmembrane region" description="Helical" evidence="3">
    <location>
        <begin position="109"/>
        <end position="135"/>
    </location>
</feature>
<dbReference type="RefSeq" id="WP_053193569.1">
    <property type="nucleotide sequence ID" value="NZ_JACIEN010000006.1"/>
</dbReference>
<accession>A0A840C5B5</accession>
<evidence type="ECO:0000313" key="5">
    <source>
        <dbReference type="Proteomes" id="UP000577362"/>
    </source>
</evidence>
<dbReference type="AlphaFoldDB" id="A0A840C5B5"/>
<organism evidence="4 5">
    <name type="scientific">Chelatococcus caeni</name>
    <dbReference type="NCBI Taxonomy" id="1348468"/>
    <lineage>
        <taxon>Bacteria</taxon>
        <taxon>Pseudomonadati</taxon>
        <taxon>Pseudomonadota</taxon>
        <taxon>Alphaproteobacteria</taxon>
        <taxon>Hyphomicrobiales</taxon>
        <taxon>Chelatococcaceae</taxon>
        <taxon>Chelatococcus</taxon>
    </lineage>
</organism>
<name>A0A840C5B5_9HYPH</name>
<dbReference type="PROSITE" id="PS00379">
    <property type="entry name" value="CDP_ALCOHOL_P_TRANSF"/>
    <property type="match status" value="1"/>
</dbReference>
<dbReference type="EMBL" id="JACIEN010000006">
    <property type="protein sequence ID" value="MBB4019202.1"/>
    <property type="molecule type" value="Genomic_DNA"/>
</dbReference>
<dbReference type="InterPro" id="IPR043130">
    <property type="entry name" value="CDP-OH_PTrfase_TM_dom"/>
</dbReference>
<protein>
    <submittedName>
        <fullName evidence="4">Phosphatidylglycerophosphate synthase</fullName>
    </submittedName>
</protein>
<dbReference type="Gene3D" id="1.20.120.1760">
    <property type="match status" value="1"/>
</dbReference>
<dbReference type="GO" id="GO:0016020">
    <property type="term" value="C:membrane"/>
    <property type="evidence" value="ECO:0007669"/>
    <property type="project" value="InterPro"/>
</dbReference>
<feature type="transmembrane region" description="Helical" evidence="3">
    <location>
        <begin position="147"/>
        <end position="170"/>
    </location>
</feature>
<evidence type="ECO:0000256" key="2">
    <source>
        <dbReference type="RuleBase" id="RU003750"/>
    </source>
</evidence>
<evidence type="ECO:0000256" key="3">
    <source>
        <dbReference type="SAM" id="Phobius"/>
    </source>
</evidence>
<comment type="similarity">
    <text evidence="2">Belongs to the CDP-alcohol phosphatidyltransferase class-I family.</text>
</comment>
<sequence length="222" mass="23204">MLDGIMRRVIDPPLAVAGRRLAAAGVAADAVTLAGFAAGLAGAAAVVLRLDVLAALLFLAGRLADGLDGAIARAGRRTDRGGFLDIVCDFAFYGAFPLAFALRDPDANALAAAALLFSFYVNGATFLAYAAVAARRGWETEARGVKSIYFTAGLAEGTETILAFLLMLALPQHFPVIAYAFAAMTLATALGRGLVGWHRFRDAPQGRAPGFSPPERDDHARP</sequence>
<keyword evidence="5" id="KW-1185">Reference proteome</keyword>
<dbReference type="InterPro" id="IPR000462">
    <property type="entry name" value="CDP-OH_P_trans"/>
</dbReference>
<keyword evidence="3" id="KW-0812">Transmembrane</keyword>
<dbReference type="GO" id="GO:0008654">
    <property type="term" value="P:phospholipid biosynthetic process"/>
    <property type="evidence" value="ECO:0007669"/>
    <property type="project" value="InterPro"/>
</dbReference>
<proteinExistence type="inferred from homology"/>
<dbReference type="Proteomes" id="UP000577362">
    <property type="component" value="Unassembled WGS sequence"/>
</dbReference>
<dbReference type="GO" id="GO:0016780">
    <property type="term" value="F:phosphotransferase activity, for other substituted phosphate groups"/>
    <property type="evidence" value="ECO:0007669"/>
    <property type="project" value="InterPro"/>
</dbReference>
<keyword evidence="3" id="KW-0472">Membrane</keyword>
<feature type="transmembrane region" description="Helical" evidence="3">
    <location>
        <begin position="176"/>
        <end position="195"/>
    </location>
</feature>
<evidence type="ECO:0000313" key="4">
    <source>
        <dbReference type="EMBL" id="MBB4019202.1"/>
    </source>
</evidence>